<name>A0A7W6B758_9HYPH</name>
<protein>
    <submittedName>
        <fullName evidence="1">Uncharacterized protein</fullName>
    </submittedName>
</protein>
<accession>A0A7W6B758</accession>
<evidence type="ECO:0000313" key="1">
    <source>
        <dbReference type="EMBL" id="MBB3913337.1"/>
    </source>
</evidence>
<sequence>MIDSRDFLSARRRAETEVLIPAGTKIAFSGGMDYNDHQRI</sequence>
<dbReference type="AlphaFoldDB" id="A0A7W6B758"/>
<organism evidence="1 2">
    <name type="scientific">Rhizobium fabae</name>
    <dbReference type="NCBI Taxonomy" id="573179"/>
    <lineage>
        <taxon>Bacteria</taxon>
        <taxon>Pseudomonadati</taxon>
        <taxon>Pseudomonadota</taxon>
        <taxon>Alphaproteobacteria</taxon>
        <taxon>Hyphomicrobiales</taxon>
        <taxon>Rhizobiaceae</taxon>
        <taxon>Rhizobium/Agrobacterium group</taxon>
        <taxon>Rhizobium</taxon>
    </lineage>
</organism>
<dbReference type="EMBL" id="JACIDG010000002">
    <property type="protein sequence ID" value="MBB3913337.1"/>
    <property type="molecule type" value="Genomic_DNA"/>
</dbReference>
<proteinExistence type="predicted"/>
<comment type="caution">
    <text evidence="1">The sequence shown here is derived from an EMBL/GenBank/DDBJ whole genome shotgun (WGS) entry which is preliminary data.</text>
</comment>
<reference evidence="1 2" key="1">
    <citation type="submission" date="2020-08" db="EMBL/GenBank/DDBJ databases">
        <title>Genomic Encyclopedia of Type Strains, Phase IV (KMG-IV): sequencing the most valuable type-strain genomes for metagenomic binning, comparative biology and taxonomic classification.</title>
        <authorList>
            <person name="Goeker M."/>
        </authorList>
    </citation>
    <scope>NUCLEOTIDE SEQUENCE [LARGE SCALE GENOMIC DNA]</scope>
    <source>
        <strain evidence="1 2">DSM 19331</strain>
    </source>
</reference>
<dbReference type="Proteomes" id="UP000545490">
    <property type="component" value="Unassembled WGS sequence"/>
</dbReference>
<gene>
    <name evidence="1" type="ORF">GGQ65_000606</name>
</gene>
<evidence type="ECO:0000313" key="2">
    <source>
        <dbReference type="Proteomes" id="UP000545490"/>
    </source>
</evidence>